<protein>
    <recommendedName>
        <fullName evidence="1">Gp5/Type VI secretion system Vgr protein OB-fold domain-containing protein</fullName>
    </recommendedName>
</protein>
<dbReference type="SUPFAM" id="SSF69349">
    <property type="entry name" value="Phage fibre proteins"/>
    <property type="match status" value="1"/>
</dbReference>
<organism evidence="2 3">
    <name type="scientific">Pyxidicoccus parkwayensis</name>
    <dbReference type="NCBI Taxonomy" id="2813578"/>
    <lineage>
        <taxon>Bacteria</taxon>
        <taxon>Pseudomonadati</taxon>
        <taxon>Myxococcota</taxon>
        <taxon>Myxococcia</taxon>
        <taxon>Myxococcales</taxon>
        <taxon>Cystobacterineae</taxon>
        <taxon>Myxococcaceae</taxon>
        <taxon>Pyxidicoccus</taxon>
    </lineage>
</organism>
<gene>
    <name evidence="2" type="ORF">JY651_50520</name>
</gene>
<evidence type="ECO:0000313" key="3">
    <source>
        <dbReference type="Proteomes" id="UP000662747"/>
    </source>
</evidence>
<dbReference type="InterPro" id="IPR006531">
    <property type="entry name" value="Gp5/Vgr_OB"/>
</dbReference>
<dbReference type="EMBL" id="CP071090">
    <property type="protein sequence ID" value="QSQ23226.1"/>
    <property type="molecule type" value="Genomic_DNA"/>
</dbReference>
<reference evidence="2 3" key="1">
    <citation type="submission" date="2021-02" db="EMBL/GenBank/DDBJ databases">
        <title>De Novo genome assembly of isolated myxobacteria.</title>
        <authorList>
            <person name="Stevens D.C."/>
        </authorList>
    </citation>
    <scope>NUCLEOTIDE SEQUENCE [LARGE SCALE GENOMIC DNA]</scope>
    <source>
        <strain evidence="3">SCPEA02</strain>
    </source>
</reference>
<dbReference type="InterPro" id="IPR037026">
    <property type="entry name" value="Vgr_OB-fold_dom_sf"/>
</dbReference>
<feature type="domain" description="Gp5/Type VI secretion system Vgr protein OB-fold" evidence="1">
    <location>
        <begin position="58"/>
        <end position="95"/>
    </location>
</feature>
<proteinExistence type="predicted"/>
<dbReference type="Proteomes" id="UP000662747">
    <property type="component" value="Chromosome"/>
</dbReference>
<keyword evidence="3" id="KW-1185">Reference proteome</keyword>
<dbReference type="Pfam" id="PF04717">
    <property type="entry name" value="Phage_base_V"/>
    <property type="match status" value="1"/>
</dbReference>
<dbReference type="SUPFAM" id="SSF69255">
    <property type="entry name" value="gp5 N-terminal domain-like"/>
    <property type="match status" value="1"/>
</dbReference>
<accession>A0ABX7NXQ8</accession>
<dbReference type="RefSeq" id="WP_206724801.1">
    <property type="nucleotide sequence ID" value="NZ_CP071090.1"/>
</dbReference>
<name>A0ABX7NXQ8_9BACT</name>
<evidence type="ECO:0000313" key="2">
    <source>
        <dbReference type="EMBL" id="QSQ23226.1"/>
    </source>
</evidence>
<sequence length="211" mass="22290">MSDLVSLMRAIIRDELASLRLGDIGEVTSTFPHAEGDAHNHECNVKLREGGLELRRVPITTPHVGMVSAPRVGDLVLISYVGGDPNRPIVVGRLYSDATNPPEHAEDEWRVVSPPGGKTSIAIDKDQSVVITAGETVVTVKQDDTISIVGKKDLSIEVDGNVQLKCKDATVDASGNIDLGTGGTGVITEGSHKCYFTGAPLKGSQKVKAKG</sequence>
<evidence type="ECO:0000259" key="1">
    <source>
        <dbReference type="Pfam" id="PF04717"/>
    </source>
</evidence>
<dbReference type="Gene3D" id="2.40.50.230">
    <property type="entry name" value="Gp5 N-terminal domain"/>
    <property type="match status" value="1"/>
</dbReference>